<keyword evidence="2" id="KW-0813">Transport</keyword>
<accession>K1TQL2</accession>
<keyword evidence="8 11" id="KW-1133">Transmembrane helix</keyword>
<keyword evidence="4" id="KW-0349">Heme</keyword>
<evidence type="ECO:0000256" key="10">
    <source>
        <dbReference type="ARBA" id="ARBA00023136"/>
    </source>
</evidence>
<evidence type="ECO:0000256" key="9">
    <source>
        <dbReference type="ARBA" id="ARBA00023004"/>
    </source>
</evidence>
<evidence type="ECO:0000256" key="11">
    <source>
        <dbReference type="SAM" id="Phobius"/>
    </source>
</evidence>
<gene>
    <name evidence="12" type="ORF">LEA_12292</name>
</gene>
<dbReference type="GO" id="GO:0016682">
    <property type="term" value="F:oxidoreductase activity, acting on diphenols and related substances as donors, oxygen as acceptor"/>
    <property type="evidence" value="ECO:0007669"/>
    <property type="project" value="TreeGrafter"/>
</dbReference>
<keyword evidence="10 11" id="KW-0472">Membrane</keyword>
<dbReference type="GO" id="GO:0005886">
    <property type="term" value="C:plasma membrane"/>
    <property type="evidence" value="ECO:0007669"/>
    <property type="project" value="UniProtKB-SubCell"/>
</dbReference>
<feature type="transmembrane region" description="Helical" evidence="11">
    <location>
        <begin position="101"/>
        <end position="120"/>
    </location>
</feature>
<dbReference type="GO" id="GO:0019646">
    <property type="term" value="P:aerobic electron transport chain"/>
    <property type="evidence" value="ECO:0007669"/>
    <property type="project" value="TreeGrafter"/>
</dbReference>
<dbReference type="GO" id="GO:0009055">
    <property type="term" value="F:electron transfer activity"/>
    <property type="evidence" value="ECO:0007669"/>
    <property type="project" value="TreeGrafter"/>
</dbReference>
<dbReference type="InterPro" id="IPR003317">
    <property type="entry name" value="Cyt-d_oxidase_su2"/>
</dbReference>
<dbReference type="PANTHER" id="PTHR43141:SF5">
    <property type="entry name" value="CYTOCHROME BD-I UBIQUINOL OXIDASE SUBUNIT 2"/>
    <property type="match status" value="1"/>
</dbReference>
<dbReference type="PANTHER" id="PTHR43141">
    <property type="entry name" value="CYTOCHROME BD2 SUBUNIT II"/>
    <property type="match status" value="1"/>
</dbReference>
<dbReference type="GO" id="GO:0070069">
    <property type="term" value="C:cytochrome complex"/>
    <property type="evidence" value="ECO:0007669"/>
    <property type="project" value="TreeGrafter"/>
</dbReference>
<dbReference type="EMBL" id="AJWY01008314">
    <property type="protein sequence ID" value="EKC61566.1"/>
    <property type="molecule type" value="Genomic_DNA"/>
</dbReference>
<dbReference type="GO" id="GO:0046872">
    <property type="term" value="F:metal ion binding"/>
    <property type="evidence" value="ECO:0007669"/>
    <property type="project" value="UniProtKB-KW"/>
</dbReference>
<evidence type="ECO:0000256" key="8">
    <source>
        <dbReference type="ARBA" id="ARBA00022989"/>
    </source>
</evidence>
<evidence type="ECO:0000313" key="12">
    <source>
        <dbReference type="EMBL" id="EKC61566.1"/>
    </source>
</evidence>
<evidence type="ECO:0000256" key="6">
    <source>
        <dbReference type="ARBA" id="ARBA00022723"/>
    </source>
</evidence>
<name>K1TQL2_9ZZZZ</name>
<dbReference type="AlphaFoldDB" id="K1TQL2"/>
<evidence type="ECO:0000256" key="5">
    <source>
        <dbReference type="ARBA" id="ARBA00022692"/>
    </source>
</evidence>
<comment type="caution">
    <text evidence="12">The sequence shown here is derived from an EMBL/GenBank/DDBJ whole genome shotgun (WGS) entry which is preliminary data.</text>
</comment>
<keyword evidence="9" id="KW-0408">Iron</keyword>
<reference evidence="12" key="1">
    <citation type="journal article" date="2013" name="Environ. Microbiol.">
        <title>Microbiota from the distal guts of lean and obese adolescents exhibit partial functional redundancy besides clear differences in community structure.</title>
        <authorList>
            <person name="Ferrer M."/>
            <person name="Ruiz A."/>
            <person name="Lanza F."/>
            <person name="Haange S.B."/>
            <person name="Oberbach A."/>
            <person name="Till H."/>
            <person name="Bargiela R."/>
            <person name="Campoy C."/>
            <person name="Segura M.T."/>
            <person name="Richter M."/>
            <person name="von Bergen M."/>
            <person name="Seifert J."/>
            <person name="Suarez A."/>
        </authorList>
    </citation>
    <scope>NUCLEOTIDE SEQUENCE</scope>
</reference>
<feature type="transmembrane region" description="Helical" evidence="11">
    <location>
        <begin position="51"/>
        <end position="71"/>
    </location>
</feature>
<evidence type="ECO:0000256" key="1">
    <source>
        <dbReference type="ARBA" id="ARBA00004651"/>
    </source>
</evidence>
<keyword evidence="6" id="KW-0479">Metal-binding</keyword>
<dbReference type="Pfam" id="PF02322">
    <property type="entry name" value="Cyt_bd_oxida_II"/>
    <property type="match status" value="1"/>
</dbReference>
<sequence length="140" mass="15535">EDPATGVICAEPHKYLHNLQEMPAVAALLLAGIVAVLWSIGMGWQGKRRAIWFGGAGTVLSVLALLLLAGWNNTAYYPSLTEMQSSLTIRNSSSSEFTLRTMAWVSLFVPFVAAYIAYAWRALTRKPVTRETMRQDDHSY</sequence>
<organism evidence="12">
    <name type="scientific">human gut metagenome</name>
    <dbReference type="NCBI Taxonomy" id="408170"/>
    <lineage>
        <taxon>unclassified sequences</taxon>
        <taxon>metagenomes</taxon>
        <taxon>organismal metagenomes</taxon>
    </lineage>
</organism>
<proteinExistence type="predicted"/>
<evidence type="ECO:0000256" key="4">
    <source>
        <dbReference type="ARBA" id="ARBA00022617"/>
    </source>
</evidence>
<evidence type="ECO:0000256" key="2">
    <source>
        <dbReference type="ARBA" id="ARBA00022448"/>
    </source>
</evidence>
<evidence type="ECO:0000256" key="3">
    <source>
        <dbReference type="ARBA" id="ARBA00022475"/>
    </source>
</evidence>
<keyword evidence="5 11" id="KW-0812">Transmembrane</keyword>
<protein>
    <submittedName>
        <fullName evidence="12">Cytochrome D ubiquinol oxidase subunit II</fullName>
    </submittedName>
</protein>
<comment type="subcellular location">
    <subcellularLocation>
        <location evidence="1">Cell membrane</location>
        <topology evidence="1">Multi-pass membrane protein</topology>
    </subcellularLocation>
</comment>
<feature type="non-terminal residue" evidence="12">
    <location>
        <position position="1"/>
    </location>
</feature>
<keyword evidence="7" id="KW-0249">Electron transport</keyword>
<feature type="transmembrane region" description="Helical" evidence="11">
    <location>
        <begin position="24"/>
        <end position="44"/>
    </location>
</feature>
<keyword evidence="3" id="KW-1003">Cell membrane</keyword>
<evidence type="ECO:0000256" key="7">
    <source>
        <dbReference type="ARBA" id="ARBA00022982"/>
    </source>
</evidence>